<dbReference type="Proteomes" id="UP001054837">
    <property type="component" value="Unassembled WGS sequence"/>
</dbReference>
<comment type="caution">
    <text evidence="1">The sequence shown here is derived from an EMBL/GenBank/DDBJ whole genome shotgun (WGS) entry which is preliminary data.</text>
</comment>
<evidence type="ECO:0008006" key="3">
    <source>
        <dbReference type="Google" id="ProtNLM"/>
    </source>
</evidence>
<name>A0AAV4R5H7_9ARAC</name>
<dbReference type="AlphaFoldDB" id="A0AAV4R5H7"/>
<accession>A0AAV4R5H7</accession>
<protein>
    <recommendedName>
        <fullName evidence="3">Granulins domain-containing protein</fullName>
    </recommendedName>
</protein>
<gene>
    <name evidence="1" type="ORF">CDAR_197401</name>
</gene>
<keyword evidence="2" id="KW-1185">Reference proteome</keyword>
<proteinExistence type="predicted"/>
<organism evidence="1 2">
    <name type="scientific">Caerostris darwini</name>
    <dbReference type="NCBI Taxonomy" id="1538125"/>
    <lineage>
        <taxon>Eukaryota</taxon>
        <taxon>Metazoa</taxon>
        <taxon>Ecdysozoa</taxon>
        <taxon>Arthropoda</taxon>
        <taxon>Chelicerata</taxon>
        <taxon>Arachnida</taxon>
        <taxon>Araneae</taxon>
        <taxon>Araneomorphae</taxon>
        <taxon>Entelegynae</taxon>
        <taxon>Araneoidea</taxon>
        <taxon>Araneidae</taxon>
        <taxon>Caerostris</taxon>
    </lineage>
</organism>
<evidence type="ECO:0000313" key="1">
    <source>
        <dbReference type="EMBL" id="GIY15876.1"/>
    </source>
</evidence>
<sequence>MLIIPSSREAVVSNIVVPQVLVYKKARSGAFLLHHFNRMGELGVVFLCLASLFFMRIAAQLSCPDGSQCQDGRQCCAATTPGRFECCEVWSHVMAEMEVPGRRHTVGVPSEFGRIRWPVCNQWTCRGTCCRNMCCEHRRAECCGAPHQCCGVGYKCCSNGRWCCAWKDTCSAAYGYCVSAACSTPYHISWLLVCCLLVKCLRSLCFASTLSVCETITSLKLLLFTQV</sequence>
<reference evidence="1 2" key="1">
    <citation type="submission" date="2021-06" db="EMBL/GenBank/DDBJ databases">
        <title>Caerostris darwini draft genome.</title>
        <authorList>
            <person name="Kono N."/>
            <person name="Arakawa K."/>
        </authorList>
    </citation>
    <scope>NUCLEOTIDE SEQUENCE [LARGE SCALE GENOMIC DNA]</scope>
</reference>
<evidence type="ECO:0000313" key="2">
    <source>
        <dbReference type="Proteomes" id="UP001054837"/>
    </source>
</evidence>
<dbReference type="EMBL" id="BPLQ01005596">
    <property type="protein sequence ID" value="GIY15876.1"/>
    <property type="molecule type" value="Genomic_DNA"/>
</dbReference>